<keyword evidence="2" id="KW-0678">Repressor</keyword>
<keyword evidence="3" id="KW-0810">Translation regulation</keyword>
<evidence type="ECO:0000256" key="5">
    <source>
        <dbReference type="ARBA" id="ARBA00023274"/>
    </source>
</evidence>
<dbReference type="InterPro" id="IPR028364">
    <property type="entry name" value="Ribosomal_uL1/biogenesis"/>
</dbReference>
<feature type="region of interest" description="Disordered" evidence="7">
    <location>
        <begin position="1"/>
        <end position="23"/>
    </location>
</feature>
<evidence type="ECO:0000313" key="9">
    <source>
        <dbReference type="Proteomes" id="UP000177057"/>
    </source>
</evidence>
<evidence type="ECO:0000256" key="7">
    <source>
        <dbReference type="SAM" id="MobiDB-lite"/>
    </source>
</evidence>
<dbReference type="PANTHER" id="PTHR36427">
    <property type="entry name" value="54S RIBOSOMAL PROTEIN L1, MITOCHONDRIAL"/>
    <property type="match status" value="1"/>
</dbReference>
<dbReference type="GO" id="GO:0005840">
    <property type="term" value="C:ribosome"/>
    <property type="evidence" value="ECO:0007669"/>
    <property type="project" value="UniProtKB-KW"/>
</dbReference>
<organism evidence="8 9">
    <name type="scientific">Candidatus Daviesbacteria bacterium RIFCSPLOWO2_02_FULL_38_15</name>
    <dbReference type="NCBI Taxonomy" id="1797794"/>
    <lineage>
        <taxon>Bacteria</taxon>
        <taxon>Candidatus Daviesiibacteriota</taxon>
    </lineage>
</organism>
<dbReference type="GO" id="GO:1990904">
    <property type="term" value="C:ribonucleoprotein complex"/>
    <property type="evidence" value="ECO:0007669"/>
    <property type="project" value="UniProtKB-KW"/>
</dbReference>
<dbReference type="Gene3D" id="3.30.190.20">
    <property type="match status" value="1"/>
</dbReference>
<reference evidence="8 9" key="1">
    <citation type="journal article" date="2016" name="Nat. Commun.">
        <title>Thousands of microbial genomes shed light on interconnected biogeochemical processes in an aquifer system.</title>
        <authorList>
            <person name="Anantharaman K."/>
            <person name="Brown C.T."/>
            <person name="Hug L.A."/>
            <person name="Sharon I."/>
            <person name="Castelle C.J."/>
            <person name="Probst A.J."/>
            <person name="Thomas B.C."/>
            <person name="Singh A."/>
            <person name="Wilkins M.J."/>
            <person name="Karaoz U."/>
            <person name="Brodie E.L."/>
            <person name="Williams K.H."/>
            <person name="Hubbard S.S."/>
            <person name="Banfield J.F."/>
        </authorList>
    </citation>
    <scope>NUCLEOTIDE SEQUENCE [LARGE SCALE GENOMIC DNA]</scope>
</reference>
<dbReference type="AlphaFoldDB" id="A0A1F5N3V0"/>
<comment type="similarity">
    <text evidence="1 6">Belongs to the universal ribosomal protein uL1 family.</text>
</comment>
<dbReference type="InterPro" id="IPR023673">
    <property type="entry name" value="Ribosomal_uL1_CS"/>
</dbReference>
<evidence type="ECO:0000256" key="4">
    <source>
        <dbReference type="ARBA" id="ARBA00022980"/>
    </source>
</evidence>
<name>A0A1F5N3V0_9BACT</name>
<evidence type="ECO:0000256" key="2">
    <source>
        <dbReference type="ARBA" id="ARBA00022491"/>
    </source>
</evidence>
<proteinExistence type="inferred from homology"/>
<evidence type="ECO:0000256" key="1">
    <source>
        <dbReference type="ARBA" id="ARBA00010531"/>
    </source>
</evidence>
<dbReference type="Pfam" id="PF00687">
    <property type="entry name" value="Ribosomal_L1"/>
    <property type="match status" value="1"/>
</dbReference>
<protein>
    <recommendedName>
        <fullName evidence="6">Ribosomal protein</fullName>
    </recommendedName>
</protein>
<dbReference type="PROSITE" id="PS01199">
    <property type="entry name" value="RIBOSOMAL_L1"/>
    <property type="match status" value="1"/>
</dbReference>
<dbReference type="PANTHER" id="PTHR36427:SF3">
    <property type="entry name" value="LARGE RIBOSOMAL SUBUNIT PROTEIN UL1M"/>
    <property type="match status" value="1"/>
</dbReference>
<dbReference type="InterPro" id="IPR023674">
    <property type="entry name" value="Ribosomal_uL1-like"/>
</dbReference>
<sequence length="102" mass="10736">MPKLAKVAKNLGPRGLMPNPKNGTITDALKKTVESFQAGKTEYKTESKAAVIHIGLGKLNQPTEQLAANVKTLLATIGKTKIKKVTLSPTMGPGVKVDLSGL</sequence>
<accession>A0A1F5N3V0</accession>
<dbReference type="CDD" id="cd00403">
    <property type="entry name" value="Ribosomal_L1"/>
    <property type="match status" value="1"/>
</dbReference>
<evidence type="ECO:0000256" key="3">
    <source>
        <dbReference type="ARBA" id="ARBA00022845"/>
    </source>
</evidence>
<dbReference type="Gene3D" id="3.40.50.790">
    <property type="match status" value="1"/>
</dbReference>
<dbReference type="STRING" id="1797794.A3H40_02375"/>
<evidence type="ECO:0000313" key="8">
    <source>
        <dbReference type="EMBL" id="OGE72314.1"/>
    </source>
</evidence>
<dbReference type="Proteomes" id="UP000177057">
    <property type="component" value="Unassembled WGS sequence"/>
</dbReference>
<keyword evidence="4 6" id="KW-0689">Ribosomal protein</keyword>
<gene>
    <name evidence="8" type="ORF">A3H40_02375</name>
</gene>
<dbReference type="EMBL" id="MFDV01000009">
    <property type="protein sequence ID" value="OGE72314.1"/>
    <property type="molecule type" value="Genomic_DNA"/>
</dbReference>
<comment type="caution">
    <text evidence="8">The sequence shown here is derived from an EMBL/GenBank/DDBJ whole genome shotgun (WGS) entry which is preliminary data.</text>
</comment>
<dbReference type="InterPro" id="IPR016095">
    <property type="entry name" value="Ribosomal_uL1_3-a/b-sand"/>
</dbReference>
<dbReference type="SUPFAM" id="SSF56808">
    <property type="entry name" value="Ribosomal protein L1"/>
    <property type="match status" value="1"/>
</dbReference>
<dbReference type="GO" id="GO:0006417">
    <property type="term" value="P:regulation of translation"/>
    <property type="evidence" value="ECO:0007669"/>
    <property type="project" value="UniProtKB-KW"/>
</dbReference>
<evidence type="ECO:0000256" key="6">
    <source>
        <dbReference type="RuleBase" id="RU000659"/>
    </source>
</evidence>
<keyword evidence="5 6" id="KW-0687">Ribonucleoprotein</keyword>